<accession>A0A165E8Q3</accession>
<evidence type="ECO:0000313" key="4">
    <source>
        <dbReference type="Proteomes" id="UP000076842"/>
    </source>
</evidence>
<reference evidence="3 4" key="1">
    <citation type="journal article" date="2016" name="Mol. Biol. Evol.">
        <title>Comparative Genomics of Early-Diverging Mushroom-Forming Fungi Provides Insights into the Origins of Lignocellulose Decay Capabilities.</title>
        <authorList>
            <person name="Nagy L.G."/>
            <person name="Riley R."/>
            <person name="Tritt A."/>
            <person name="Adam C."/>
            <person name="Daum C."/>
            <person name="Floudas D."/>
            <person name="Sun H."/>
            <person name="Yadav J.S."/>
            <person name="Pangilinan J."/>
            <person name="Larsson K.H."/>
            <person name="Matsuura K."/>
            <person name="Barry K."/>
            <person name="Labutti K."/>
            <person name="Kuo R."/>
            <person name="Ohm R.A."/>
            <person name="Bhattacharya S.S."/>
            <person name="Shirouzu T."/>
            <person name="Yoshinaga Y."/>
            <person name="Martin F.M."/>
            <person name="Grigoriev I.V."/>
            <person name="Hibbett D.S."/>
        </authorList>
    </citation>
    <scope>NUCLEOTIDE SEQUENCE [LARGE SCALE GENOMIC DNA]</scope>
    <source>
        <strain evidence="3 4">HHB12733</strain>
    </source>
</reference>
<evidence type="ECO:0000256" key="1">
    <source>
        <dbReference type="SAM" id="MobiDB-lite"/>
    </source>
</evidence>
<evidence type="ECO:0000313" key="3">
    <source>
        <dbReference type="EMBL" id="KZT54335.1"/>
    </source>
</evidence>
<sequence length="386" mass="41987">MFSGGRNPDRYGGMGGIPVPSLDATSPYNQPGEMRPSPQDHPQQMARSPREQPVSLDPAAGYPTPPYPPYGYPYPYPPATPYGYPPYLSPPLPPGWPQWGAPPPGTPGLPHTPYTPGHPAPPGYPAPAYPPHSGYPAERRRGGRDKSMSEEYAVDRIDKWSRPAEFRAPSLNLAELGFLQPKGVEINPLLATGSDSKPVPALQWNLAFPQSTAKKAGDDTGRALGMDDRQIPATWPAIKKMTIVLDDPNLSRWEILVVGNRGGCVTVGDVLAAVHSGLQAMIHPSEWEAISSNQSTHVRQYWKRIVAWANFNRSTDPRAPGGHMANSMQRIDFLCANTIWGGIKADARQSRGLSKHAQSGYWIFKLELLTNDIGEGTMPPPGRGTA</sequence>
<dbReference type="InParanoid" id="A0A165E8Q3"/>
<organism evidence="3 4">
    <name type="scientific">Calocera cornea HHB12733</name>
    <dbReference type="NCBI Taxonomy" id="1353952"/>
    <lineage>
        <taxon>Eukaryota</taxon>
        <taxon>Fungi</taxon>
        <taxon>Dikarya</taxon>
        <taxon>Basidiomycota</taxon>
        <taxon>Agaricomycotina</taxon>
        <taxon>Dacrymycetes</taxon>
        <taxon>Dacrymycetales</taxon>
        <taxon>Dacrymycetaceae</taxon>
        <taxon>Calocera</taxon>
    </lineage>
</organism>
<keyword evidence="4" id="KW-1185">Reference proteome</keyword>
<dbReference type="InterPro" id="IPR046522">
    <property type="entry name" value="DUF6699"/>
</dbReference>
<dbReference type="Pfam" id="PF20415">
    <property type="entry name" value="DUF6699"/>
    <property type="match status" value="1"/>
</dbReference>
<feature type="compositionally biased region" description="Pro residues" evidence="1">
    <location>
        <begin position="116"/>
        <end position="130"/>
    </location>
</feature>
<feature type="compositionally biased region" description="Basic and acidic residues" evidence="1">
    <location>
        <begin position="137"/>
        <end position="150"/>
    </location>
</feature>
<evidence type="ECO:0000259" key="2">
    <source>
        <dbReference type="Pfam" id="PF20415"/>
    </source>
</evidence>
<proteinExistence type="predicted"/>
<protein>
    <recommendedName>
        <fullName evidence="2">DUF6699 domain-containing protein</fullName>
    </recommendedName>
</protein>
<dbReference type="AlphaFoldDB" id="A0A165E8Q3"/>
<feature type="domain" description="DUF6699" evidence="2">
    <location>
        <begin position="202"/>
        <end position="345"/>
    </location>
</feature>
<dbReference type="STRING" id="1353952.A0A165E8Q3"/>
<gene>
    <name evidence="3" type="ORF">CALCODRAFT_499961</name>
</gene>
<feature type="region of interest" description="Disordered" evidence="1">
    <location>
        <begin position="99"/>
        <end position="150"/>
    </location>
</feature>
<name>A0A165E8Q3_9BASI</name>
<dbReference type="Proteomes" id="UP000076842">
    <property type="component" value="Unassembled WGS sequence"/>
</dbReference>
<dbReference type="OrthoDB" id="3352225at2759"/>
<dbReference type="EMBL" id="KV424016">
    <property type="protein sequence ID" value="KZT54335.1"/>
    <property type="molecule type" value="Genomic_DNA"/>
</dbReference>
<feature type="region of interest" description="Disordered" evidence="1">
    <location>
        <begin position="1"/>
        <end position="62"/>
    </location>
</feature>